<keyword evidence="8" id="KW-1185">Reference proteome</keyword>
<accession>A0A7H0HCR2</accession>
<dbReference type="GO" id="GO:0016887">
    <property type="term" value="F:ATP hydrolysis activity"/>
    <property type="evidence" value="ECO:0007669"/>
    <property type="project" value="InterPro"/>
</dbReference>
<evidence type="ECO:0000313" key="8">
    <source>
        <dbReference type="Proteomes" id="UP000516057"/>
    </source>
</evidence>
<name>A0A7H0HCR2_9BURK</name>
<dbReference type="GO" id="GO:0005524">
    <property type="term" value="F:ATP binding"/>
    <property type="evidence" value="ECO:0007669"/>
    <property type="project" value="UniProtKB-KW"/>
</dbReference>
<dbReference type="PROSITE" id="PS00211">
    <property type="entry name" value="ABC_TRANSPORTER_1"/>
    <property type="match status" value="1"/>
</dbReference>
<dbReference type="PROSITE" id="PS50893">
    <property type="entry name" value="ABC_TRANSPORTER_2"/>
    <property type="match status" value="1"/>
</dbReference>
<keyword evidence="2" id="KW-0813">Transport</keyword>
<dbReference type="InterPro" id="IPR050166">
    <property type="entry name" value="ABC_transporter_ATP-bind"/>
</dbReference>
<evidence type="ECO:0000256" key="2">
    <source>
        <dbReference type="ARBA" id="ARBA00022448"/>
    </source>
</evidence>
<evidence type="ECO:0000313" key="7">
    <source>
        <dbReference type="EMBL" id="QNP58328.1"/>
    </source>
</evidence>
<dbReference type="PANTHER" id="PTHR42788">
    <property type="entry name" value="TAURINE IMPORT ATP-BINDING PROTEIN-RELATED"/>
    <property type="match status" value="1"/>
</dbReference>
<dbReference type="Gene3D" id="3.40.50.300">
    <property type="entry name" value="P-loop containing nucleotide triphosphate hydrolases"/>
    <property type="match status" value="1"/>
</dbReference>
<evidence type="ECO:0000259" key="6">
    <source>
        <dbReference type="PROSITE" id="PS50893"/>
    </source>
</evidence>
<comment type="similarity">
    <text evidence="1">Belongs to the ABC transporter superfamily.</text>
</comment>
<dbReference type="InterPro" id="IPR003593">
    <property type="entry name" value="AAA+_ATPase"/>
</dbReference>
<evidence type="ECO:0000256" key="1">
    <source>
        <dbReference type="ARBA" id="ARBA00005417"/>
    </source>
</evidence>
<organism evidence="7 8">
    <name type="scientific">Paenacidovorax monticola</name>
    <dbReference type="NCBI Taxonomy" id="1926868"/>
    <lineage>
        <taxon>Bacteria</taxon>
        <taxon>Pseudomonadati</taxon>
        <taxon>Pseudomonadota</taxon>
        <taxon>Betaproteobacteria</taxon>
        <taxon>Burkholderiales</taxon>
        <taxon>Comamonadaceae</taxon>
        <taxon>Paenacidovorax</taxon>
    </lineage>
</organism>
<keyword evidence="4" id="KW-0547">Nucleotide-binding</keyword>
<keyword evidence="3" id="KW-0472">Membrane</keyword>
<feature type="domain" description="ABC transporter" evidence="6">
    <location>
        <begin position="10"/>
        <end position="231"/>
    </location>
</feature>
<keyword evidence="3" id="KW-1003">Cell membrane</keyword>
<dbReference type="InterPro" id="IPR003439">
    <property type="entry name" value="ABC_transporter-like_ATP-bd"/>
</dbReference>
<dbReference type="Proteomes" id="UP000516057">
    <property type="component" value="Chromosome"/>
</dbReference>
<evidence type="ECO:0000256" key="4">
    <source>
        <dbReference type="ARBA" id="ARBA00022741"/>
    </source>
</evidence>
<evidence type="ECO:0000256" key="5">
    <source>
        <dbReference type="ARBA" id="ARBA00022840"/>
    </source>
</evidence>
<dbReference type="RefSeq" id="WP_187735316.1">
    <property type="nucleotide sequence ID" value="NZ_CP060790.1"/>
</dbReference>
<dbReference type="InterPro" id="IPR017871">
    <property type="entry name" value="ABC_transporter-like_CS"/>
</dbReference>
<dbReference type="InterPro" id="IPR027417">
    <property type="entry name" value="P-loop_NTPase"/>
</dbReference>
<proteinExistence type="inferred from homology"/>
<sequence length="262" mass="27445">MDTASPPPALRLRGLRHAHGPRPVLDGIDLDLPAGHTVALVGPSGCGKTTLLHLCAGLLARQQGFIGQSFVRPAVMFQQPRLLPWMSTLDNIALGLKARGMGRAERQRQATRAALDLGLDAAALAHFPAELSGGMQSRAALARALVLAPDLLLMDEPFGALDVGLRGQLHQLLLARQATEGMAMLLITHDLMEAVRLADSVLVMAAEPGRIVARYTPPGVALARGDALVYRCTAGLLRQPPVRAAFGLPAVPAGGGEAATPC</sequence>
<dbReference type="Pfam" id="PF00005">
    <property type="entry name" value="ABC_tran"/>
    <property type="match status" value="1"/>
</dbReference>
<dbReference type="EMBL" id="CP060790">
    <property type="protein sequence ID" value="QNP58328.1"/>
    <property type="molecule type" value="Genomic_DNA"/>
</dbReference>
<keyword evidence="5 7" id="KW-0067">ATP-binding</keyword>
<dbReference type="KEGG" id="amon:H9L24_14910"/>
<gene>
    <name evidence="7" type="ORF">H9L24_14910</name>
</gene>
<dbReference type="SMART" id="SM00382">
    <property type="entry name" value="AAA"/>
    <property type="match status" value="1"/>
</dbReference>
<evidence type="ECO:0000256" key="3">
    <source>
        <dbReference type="ARBA" id="ARBA00022475"/>
    </source>
</evidence>
<reference evidence="7 8" key="1">
    <citation type="submission" date="2020-08" db="EMBL/GenBank/DDBJ databases">
        <title>Genome sequence of Acidovorax monticola KACC 19171T.</title>
        <authorList>
            <person name="Hyun D.-W."/>
            <person name="Bae J.-W."/>
        </authorList>
    </citation>
    <scope>NUCLEOTIDE SEQUENCE [LARGE SCALE GENOMIC DNA]</scope>
    <source>
        <strain evidence="7 8">KACC 19171</strain>
    </source>
</reference>
<protein>
    <submittedName>
        <fullName evidence="7">ATP-binding cassette domain-containing protein</fullName>
    </submittedName>
</protein>
<dbReference type="PANTHER" id="PTHR42788:SF13">
    <property type="entry name" value="ALIPHATIC SULFONATES IMPORT ATP-BINDING PROTEIN SSUB"/>
    <property type="match status" value="1"/>
</dbReference>
<dbReference type="SUPFAM" id="SSF52540">
    <property type="entry name" value="P-loop containing nucleoside triphosphate hydrolases"/>
    <property type="match status" value="1"/>
</dbReference>
<dbReference type="AlphaFoldDB" id="A0A7H0HCR2"/>